<feature type="transmembrane region" description="Helical" evidence="7">
    <location>
        <begin position="125"/>
        <end position="143"/>
    </location>
</feature>
<dbReference type="Pfam" id="PF13237">
    <property type="entry name" value="Fer4_10"/>
    <property type="match status" value="1"/>
</dbReference>
<dbReference type="Proteomes" id="UP001519308">
    <property type="component" value="Unassembled WGS sequence"/>
</dbReference>
<sequence length="398" mass="43218">MKKKEQKLRYIRYAIQALGILVTIMGLFINYPIANSVLLGITLILGPVFCGWICPFGTLQDIFSTLGQILGIKKYKMPAKLKKVLAPLRYILLITTISISADYIFTIMSLDPRANFTTFLGGKTLTLIGWSVISIFILSSMVFERPFCNYLCIEGAKLGVLGTLRPITIIRNEESCIGCSKCNRVCPMNINVASHGQVRSLQCINCMECVAACPEKNTLKVNVVPIKKVNKKVVLSLSTIAFLFIVYTGLNSSSLFEILERNNTIPVSAPVSTTITGEAAAGYGDAVGIADGVYEGTGTGFRGQMTVEVTVKSQQITQIEVTKTTDDAKWFNRAYSIITSNIIKNQSADVEVVSGATYSSMGIKEGVANALINAGGKSVKAIVNDLPKEGKGQHGKRR</sequence>
<feature type="domain" description="4Fe-4S ferredoxin-type" evidence="8">
    <location>
        <begin position="202"/>
        <end position="224"/>
    </location>
</feature>
<feature type="transmembrane region" description="Helical" evidence="7">
    <location>
        <begin position="84"/>
        <end position="105"/>
    </location>
</feature>
<evidence type="ECO:0000256" key="4">
    <source>
        <dbReference type="ARBA" id="ARBA00023004"/>
    </source>
</evidence>
<dbReference type="SUPFAM" id="SSF54862">
    <property type="entry name" value="4Fe-4S ferredoxins"/>
    <property type="match status" value="1"/>
</dbReference>
<gene>
    <name evidence="9" type="ORF">J2Z44_002118</name>
</gene>
<dbReference type="RefSeq" id="WP_209649553.1">
    <property type="nucleotide sequence ID" value="NZ_JAGGLL010000015.1"/>
</dbReference>
<protein>
    <submittedName>
        <fullName evidence="9">Uncharacterized protein with FMN-binding domain/NAD-dependent dihydropyrimidine dehydrogenase PreA subunit</fullName>
    </submittedName>
</protein>
<dbReference type="InterPro" id="IPR017896">
    <property type="entry name" value="4Fe4S_Fe-S-bd"/>
</dbReference>
<evidence type="ECO:0000256" key="7">
    <source>
        <dbReference type="SAM" id="Phobius"/>
    </source>
</evidence>
<keyword evidence="5" id="KW-0411">Iron-sulfur</keyword>
<name>A0ABS4K3D0_9CLOT</name>
<dbReference type="Pfam" id="PF04205">
    <property type="entry name" value="FMN_bind"/>
    <property type="match status" value="1"/>
</dbReference>
<dbReference type="EMBL" id="JAGGLL010000015">
    <property type="protein sequence ID" value="MBP2022297.1"/>
    <property type="molecule type" value="Genomic_DNA"/>
</dbReference>
<evidence type="ECO:0000256" key="2">
    <source>
        <dbReference type="ARBA" id="ARBA00022475"/>
    </source>
</evidence>
<reference evidence="9 10" key="1">
    <citation type="submission" date="2021-03" db="EMBL/GenBank/DDBJ databases">
        <title>Genomic Encyclopedia of Type Strains, Phase IV (KMG-IV): sequencing the most valuable type-strain genomes for metagenomic binning, comparative biology and taxonomic classification.</title>
        <authorList>
            <person name="Goeker M."/>
        </authorList>
    </citation>
    <scope>NUCLEOTIDE SEQUENCE [LARGE SCALE GENOMIC DNA]</scope>
    <source>
        <strain evidence="9 10">DSM 28650</strain>
    </source>
</reference>
<keyword evidence="6 7" id="KW-0472">Membrane</keyword>
<keyword evidence="2" id="KW-1003">Cell membrane</keyword>
<keyword evidence="10" id="KW-1185">Reference proteome</keyword>
<keyword evidence="7" id="KW-0812">Transmembrane</keyword>
<evidence type="ECO:0000256" key="1">
    <source>
        <dbReference type="ARBA" id="ARBA00004236"/>
    </source>
</evidence>
<organism evidence="9 10">
    <name type="scientific">Clostridium punense</name>
    <dbReference type="NCBI Taxonomy" id="1054297"/>
    <lineage>
        <taxon>Bacteria</taxon>
        <taxon>Bacillati</taxon>
        <taxon>Bacillota</taxon>
        <taxon>Clostridia</taxon>
        <taxon>Eubacteriales</taxon>
        <taxon>Clostridiaceae</taxon>
        <taxon>Clostridium</taxon>
    </lineage>
</organism>
<keyword evidence="4" id="KW-0408">Iron</keyword>
<dbReference type="Pfam" id="PF12801">
    <property type="entry name" value="Fer4_5"/>
    <property type="match status" value="2"/>
</dbReference>
<keyword evidence="3" id="KW-0479">Metal-binding</keyword>
<dbReference type="PROSITE" id="PS00198">
    <property type="entry name" value="4FE4S_FER_1"/>
    <property type="match status" value="1"/>
</dbReference>
<accession>A0ABS4K3D0</accession>
<comment type="subcellular location">
    <subcellularLocation>
        <location evidence="1">Cell membrane</location>
    </subcellularLocation>
</comment>
<proteinExistence type="predicted"/>
<dbReference type="Gene3D" id="3.30.70.20">
    <property type="match status" value="1"/>
</dbReference>
<feature type="transmembrane region" description="Helical" evidence="7">
    <location>
        <begin position="12"/>
        <end position="31"/>
    </location>
</feature>
<evidence type="ECO:0000256" key="5">
    <source>
        <dbReference type="ARBA" id="ARBA00023014"/>
    </source>
</evidence>
<evidence type="ECO:0000313" key="10">
    <source>
        <dbReference type="Proteomes" id="UP001519308"/>
    </source>
</evidence>
<feature type="domain" description="4Fe-4S ferredoxin-type" evidence="8">
    <location>
        <begin position="167"/>
        <end position="196"/>
    </location>
</feature>
<dbReference type="Gene3D" id="3.90.1010.20">
    <property type="match status" value="1"/>
</dbReference>
<evidence type="ECO:0000313" key="9">
    <source>
        <dbReference type="EMBL" id="MBP2022297.1"/>
    </source>
</evidence>
<keyword evidence="7" id="KW-1133">Transmembrane helix</keyword>
<feature type="transmembrane region" description="Helical" evidence="7">
    <location>
        <begin position="37"/>
        <end position="63"/>
    </location>
</feature>
<feature type="transmembrane region" description="Helical" evidence="7">
    <location>
        <begin position="233"/>
        <end position="250"/>
    </location>
</feature>
<dbReference type="PROSITE" id="PS51379">
    <property type="entry name" value="4FE4S_FER_2"/>
    <property type="match status" value="2"/>
</dbReference>
<evidence type="ECO:0000256" key="6">
    <source>
        <dbReference type="ARBA" id="ARBA00023136"/>
    </source>
</evidence>
<dbReference type="SMART" id="SM00900">
    <property type="entry name" value="FMN_bind"/>
    <property type="match status" value="1"/>
</dbReference>
<dbReference type="PANTHER" id="PTHR30224:SF4">
    <property type="entry name" value="ELECTRON TRANSPORT PROTEIN YCCM-RELATED"/>
    <property type="match status" value="1"/>
</dbReference>
<evidence type="ECO:0000259" key="8">
    <source>
        <dbReference type="PROSITE" id="PS51379"/>
    </source>
</evidence>
<dbReference type="PANTHER" id="PTHR30224">
    <property type="entry name" value="ELECTRON TRANSPORT PROTEIN"/>
    <property type="match status" value="1"/>
</dbReference>
<comment type="caution">
    <text evidence="9">The sequence shown here is derived from an EMBL/GenBank/DDBJ whole genome shotgun (WGS) entry which is preliminary data.</text>
</comment>
<dbReference type="InterPro" id="IPR007329">
    <property type="entry name" value="FMN-bd"/>
</dbReference>
<dbReference type="InterPro" id="IPR052378">
    <property type="entry name" value="NosR_regulator"/>
</dbReference>
<evidence type="ECO:0000256" key="3">
    <source>
        <dbReference type="ARBA" id="ARBA00022723"/>
    </source>
</evidence>
<dbReference type="InterPro" id="IPR017900">
    <property type="entry name" value="4Fe4S_Fe_S_CS"/>
</dbReference>